<proteinExistence type="predicted"/>
<gene>
    <name evidence="1" type="ORF">A2867_03035</name>
</gene>
<dbReference type="AlphaFoldDB" id="A0A1F5JIR3"/>
<evidence type="ECO:0000313" key="2">
    <source>
        <dbReference type="Proteomes" id="UP000177555"/>
    </source>
</evidence>
<dbReference type="EMBL" id="MFCP01000018">
    <property type="protein sequence ID" value="OGE28534.1"/>
    <property type="molecule type" value="Genomic_DNA"/>
</dbReference>
<dbReference type="Pfam" id="PF13384">
    <property type="entry name" value="HTH_23"/>
    <property type="match status" value="1"/>
</dbReference>
<comment type="caution">
    <text evidence="1">The sequence shown here is derived from an EMBL/GenBank/DDBJ whole genome shotgun (WGS) entry which is preliminary data.</text>
</comment>
<protein>
    <submittedName>
        <fullName evidence="1">Uncharacterized protein</fullName>
    </submittedName>
</protein>
<dbReference type="Proteomes" id="UP000177555">
    <property type="component" value="Unassembled WGS sequence"/>
</dbReference>
<reference evidence="1 2" key="1">
    <citation type="journal article" date="2016" name="Nat. Commun.">
        <title>Thousands of microbial genomes shed light on interconnected biogeochemical processes in an aquifer system.</title>
        <authorList>
            <person name="Anantharaman K."/>
            <person name="Brown C.T."/>
            <person name="Hug L.A."/>
            <person name="Sharon I."/>
            <person name="Castelle C.J."/>
            <person name="Probst A.J."/>
            <person name="Thomas B.C."/>
            <person name="Singh A."/>
            <person name="Wilkins M.J."/>
            <person name="Karaoz U."/>
            <person name="Brodie E.L."/>
            <person name="Williams K.H."/>
            <person name="Hubbard S.S."/>
            <person name="Banfield J.F."/>
        </authorList>
    </citation>
    <scope>NUCLEOTIDE SEQUENCE [LARGE SCALE GENOMIC DNA]</scope>
</reference>
<sequence>MRKDRHLAIQLRRQGKSYNEIYKELCVPKSTLYLWFKNNKWSQDIKRNLIKKTQILARPQLKAMALANKNKWEIWHEKCRRDAAEEFARLKGNQLFIAGLMLYWGEGDKVIKNGIVRLSNSDPAMIKVFHSFLNKVLRVSAEKIVIKLILYPDLEETVHKKFWSKFLNIPLTQFRTSAVITGKHATRRLSYGVCSIEVYSRELKEKIFTWIKLYQEYFTRGSCMV</sequence>
<accession>A0A1F5JIR3</accession>
<organism evidence="1 2">
    <name type="scientific">Candidatus Daviesbacteria bacterium RIFCSPHIGHO2_01_FULL_40_11</name>
    <dbReference type="NCBI Taxonomy" id="1797762"/>
    <lineage>
        <taxon>Bacteria</taxon>
        <taxon>Candidatus Daviesiibacteriota</taxon>
    </lineage>
</organism>
<evidence type="ECO:0000313" key="1">
    <source>
        <dbReference type="EMBL" id="OGE28534.1"/>
    </source>
</evidence>
<dbReference type="Gene3D" id="1.10.10.60">
    <property type="entry name" value="Homeodomain-like"/>
    <property type="match status" value="1"/>
</dbReference>
<name>A0A1F5JIR3_9BACT</name>